<keyword evidence="1" id="KW-0812">Transmembrane</keyword>
<evidence type="ECO:0000313" key="2">
    <source>
        <dbReference type="EMBL" id="GGM24215.1"/>
    </source>
</evidence>
<proteinExistence type="predicted"/>
<sequence>MSSTTLPWTGRLPGDVSPSRTVPFARLATVEIRKLTDTRTALVLLTLLVLGAVGAMIVRTVVLAQDVPGVQDVATGTGPVLSLFLPILGIVSVTSEWSRRTALTTFALEPRRGRVLAAKAVAATVVAVATSALMIAVAYPTTAASAARGTEPSFALDPVALVGWTATNVLFTLCGVALGALLLNGAASIVVYLVASIAWGFVGLTGELGSTLARWFDLNGTTVPLADGEMSPEAVGPLLASIGLWVVVPFLLGVLRVRRIELR</sequence>
<dbReference type="AlphaFoldDB" id="A0A8H9GGW2"/>
<keyword evidence="3" id="KW-1185">Reference proteome</keyword>
<dbReference type="EMBL" id="BMPT01000006">
    <property type="protein sequence ID" value="GGM24215.1"/>
    <property type="molecule type" value="Genomic_DNA"/>
</dbReference>
<evidence type="ECO:0000256" key="1">
    <source>
        <dbReference type="SAM" id="Phobius"/>
    </source>
</evidence>
<protein>
    <recommendedName>
        <fullName evidence="4">ABC-2 type transport system permease protein</fullName>
    </recommendedName>
</protein>
<feature type="transmembrane region" description="Helical" evidence="1">
    <location>
        <begin position="116"/>
        <end position="139"/>
    </location>
</feature>
<feature type="transmembrane region" description="Helical" evidence="1">
    <location>
        <begin position="190"/>
        <end position="215"/>
    </location>
</feature>
<reference evidence="2" key="1">
    <citation type="journal article" date="2014" name="Int. J. Syst. Evol. Microbiol.">
        <title>Complete genome sequence of Corynebacterium casei LMG S-19264T (=DSM 44701T), isolated from a smear-ripened cheese.</title>
        <authorList>
            <consortium name="US DOE Joint Genome Institute (JGI-PGF)"/>
            <person name="Walter F."/>
            <person name="Albersmeier A."/>
            <person name="Kalinowski J."/>
            <person name="Ruckert C."/>
        </authorList>
    </citation>
    <scope>NUCLEOTIDE SEQUENCE</scope>
    <source>
        <strain evidence="2">JCM 3051</strain>
    </source>
</reference>
<accession>A0A8H9GGW2</accession>
<name>A0A8H9GGW2_9MICO</name>
<feature type="transmembrane region" description="Helical" evidence="1">
    <location>
        <begin position="159"/>
        <end position="183"/>
    </location>
</feature>
<comment type="caution">
    <text evidence="2">The sequence shown here is derived from an EMBL/GenBank/DDBJ whole genome shotgun (WGS) entry which is preliminary data.</text>
</comment>
<keyword evidence="1" id="KW-0472">Membrane</keyword>
<reference evidence="2" key="2">
    <citation type="submission" date="2020-09" db="EMBL/GenBank/DDBJ databases">
        <authorList>
            <person name="Sun Q."/>
            <person name="Ohkuma M."/>
        </authorList>
    </citation>
    <scope>NUCLEOTIDE SEQUENCE</scope>
    <source>
        <strain evidence="2">JCM 3051</strain>
    </source>
</reference>
<feature type="transmembrane region" description="Helical" evidence="1">
    <location>
        <begin position="235"/>
        <end position="255"/>
    </location>
</feature>
<keyword evidence="1" id="KW-1133">Transmembrane helix</keyword>
<feature type="transmembrane region" description="Helical" evidence="1">
    <location>
        <begin position="42"/>
        <end position="64"/>
    </location>
</feature>
<feature type="transmembrane region" description="Helical" evidence="1">
    <location>
        <begin position="76"/>
        <end position="95"/>
    </location>
</feature>
<evidence type="ECO:0008006" key="4">
    <source>
        <dbReference type="Google" id="ProtNLM"/>
    </source>
</evidence>
<organism evidence="2 3">
    <name type="scientific">Promicromonospora citrea</name>
    <dbReference type="NCBI Taxonomy" id="43677"/>
    <lineage>
        <taxon>Bacteria</taxon>
        <taxon>Bacillati</taxon>
        <taxon>Actinomycetota</taxon>
        <taxon>Actinomycetes</taxon>
        <taxon>Micrococcales</taxon>
        <taxon>Promicromonosporaceae</taxon>
        <taxon>Promicromonospora</taxon>
    </lineage>
</organism>
<gene>
    <name evidence="2" type="ORF">GCM10010102_19860</name>
</gene>
<dbReference type="Proteomes" id="UP000655589">
    <property type="component" value="Unassembled WGS sequence"/>
</dbReference>
<evidence type="ECO:0000313" key="3">
    <source>
        <dbReference type="Proteomes" id="UP000655589"/>
    </source>
</evidence>
<dbReference type="RefSeq" id="WP_171106235.1">
    <property type="nucleotide sequence ID" value="NZ_BMPT01000006.1"/>
</dbReference>